<dbReference type="PANTHER" id="PTHR47966">
    <property type="entry name" value="BETA-SITE APP-CLEAVING ENZYME, ISOFORM A-RELATED"/>
    <property type="match status" value="1"/>
</dbReference>
<dbReference type="Pfam" id="PF00026">
    <property type="entry name" value="Asp"/>
    <property type="match status" value="1"/>
</dbReference>
<dbReference type="GO" id="GO:0006508">
    <property type="term" value="P:proteolysis"/>
    <property type="evidence" value="ECO:0007669"/>
    <property type="project" value="UniProtKB-KW"/>
</dbReference>
<feature type="region of interest" description="Disordered" evidence="5">
    <location>
        <begin position="391"/>
        <end position="454"/>
    </location>
</feature>
<evidence type="ECO:0000256" key="5">
    <source>
        <dbReference type="SAM" id="MobiDB-lite"/>
    </source>
</evidence>
<evidence type="ECO:0000256" key="2">
    <source>
        <dbReference type="ARBA" id="ARBA00022670"/>
    </source>
</evidence>
<keyword evidence="2" id="KW-0645">Protease</keyword>
<gene>
    <name evidence="7" type="ORF">FOZ60_013940</name>
</gene>
<sequence>METGAIPHFTICHPRVKGLPRANWSAEKGSGLATRIAVSAVLVRSPSTSGTWIEANNTTEFHPGTVDTGADFIVVPEIVFERIWEAIEDEFGRDRVESYAYIDAYQRIWFREDVVKRLPVMVVRVGTESTFEMHLSNHWHICEGTWCRLRVLDRVQQDKPLNKFILGAWFFAEHDVSFDFSRAVISLRNPRRPAGDDELAHTHSSRGSTMPLSICGSDVGTTFRFFGATFVAQKVDEQLYGGGDVNKFANEAYSTEDPMLAAYVDATGLICFRRSFTERLPVIGIQVADASTLEIRLSNHVQISVMFRDDVISSNSQRAKDEDEEISFRELEKTRRLNDKERDRIQSRLNSRLQEILDRALLKIHPAARIGIEDEVHDAIKLHRLPLLSPVSGFRSPSSGRRDPIRSPEGNVAPTAAGLTKQSHNTDVTPASQFPATPIPPTRTGRERAESVAGEVEKISSKLRLLSRKIRRLEESKQMQHLMPSPENTFVSTAARMKRVTSPTRSTRYGDKDVVKLVNRRVTLEYGEQKIRNLQIGLVVNATMKKNNQPHAVLGVSFNPRVQNAVQEPSFLEHLLRFNNPTASTYVSKFSLGLTGRLVLGRAPEHVRGTRFFPIQEAPWAATMSAMVASAALVKSSSGAARRMQLWGKGGHFHVVLDTGSDTSTIPSEVFSMILDTIEAELGEDRVDWTGEFHLGKKRNLAAFLDAHRRIWCRKTMVNRLPIIDIQVDGSSALEINLSDYAFVCGDLWCTVQIKDRLSLDDAESVFLLGMPFFAAHDFFIDYGSRLIGIRAPAEPVVKESFTTKAWNERLGPPCTRVVQSPSGATRALYCGASMRILNSKGDVLCKESVIATNIVGLSTSYSDGDVVKFAHRDVTLKIGRRKISNLRIGLMVGMTFADTTFDIQPYATLGLSFASLSERAAGAREPFLEQLMRSMHPIVSIYVSKLYLGITGKLVLGESPEQLEGATFFPLRDAPQVAGVTNAIYVSAVWVKDPYADDHTIKLDGKSLDLV</sequence>
<name>A0A7J6P7Z4_PEROL</name>
<dbReference type="PANTHER" id="PTHR47966:SF51">
    <property type="entry name" value="BETA-SITE APP-CLEAVING ENZYME, ISOFORM A-RELATED"/>
    <property type="match status" value="1"/>
</dbReference>
<dbReference type="PROSITE" id="PS00141">
    <property type="entry name" value="ASP_PROTEASE"/>
    <property type="match status" value="2"/>
</dbReference>
<dbReference type="AlphaFoldDB" id="A0A7J6P7Z4"/>
<evidence type="ECO:0000256" key="4">
    <source>
        <dbReference type="ARBA" id="ARBA00022801"/>
    </source>
</evidence>
<accession>A0A7J6P7Z4</accession>
<dbReference type="OrthoDB" id="10461849at2759"/>
<reference evidence="7 8" key="1">
    <citation type="submission" date="2020-04" db="EMBL/GenBank/DDBJ databases">
        <title>Perkinsus olseni comparative genomics.</title>
        <authorList>
            <person name="Bogema D.R."/>
        </authorList>
    </citation>
    <scope>NUCLEOTIDE SEQUENCE [LARGE SCALE GENOMIC DNA]</scope>
    <source>
        <strain evidence="7">00978-12</strain>
    </source>
</reference>
<dbReference type="Gene3D" id="2.40.70.10">
    <property type="entry name" value="Acid Proteases"/>
    <property type="match status" value="2"/>
</dbReference>
<dbReference type="EMBL" id="JABANP010000064">
    <property type="protein sequence ID" value="KAF4692199.1"/>
    <property type="molecule type" value="Genomic_DNA"/>
</dbReference>
<dbReference type="SUPFAM" id="SSF50630">
    <property type="entry name" value="Acid proteases"/>
    <property type="match status" value="2"/>
</dbReference>
<dbReference type="InterPro" id="IPR021109">
    <property type="entry name" value="Peptidase_aspartic_dom_sf"/>
</dbReference>
<dbReference type="GO" id="GO:0004190">
    <property type="term" value="F:aspartic-type endopeptidase activity"/>
    <property type="evidence" value="ECO:0007669"/>
    <property type="project" value="UniProtKB-KW"/>
</dbReference>
<comment type="caution">
    <text evidence="7">The sequence shown here is derived from an EMBL/GenBank/DDBJ whole genome shotgun (WGS) entry which is preliminary data.</text>
</comment>
<evidence type="ECO:0000313" key="8">
    <source>
        <dbReference type="Proteomes" id="UP000541610"/>
    </source>
</evidence>
<dbReference type="PROSITE" id="PS51767">
    <property type="entry name" value="PEPTIDASE_A1"/>
    <property type="match status" value="1"/>
</dbReference>
<evidence type="ECO:0000256" key="3">
    <source>
        <dbReference type="ARBA" id="ARBA00022750"/>
    </source>
</evidence>
<organism evidence="7 8">
    <name type="scientific">Perkinsus olseni</name>
    <name type="common">Perkinsus atlanticus</name>
    <dbReference type="NCBI Taxonomy" id="32597"/>
    <lineage>
        <taxon>Eukaryota</taxon>
        <taxon>Sar</taxon>
        <taxon>Alveolata</taxon>
        <taxon>Perkinsozoa</taxon>
        <taxon>Perkinsea</taxon>
        <taxon>Perkinsida</taxon>
        <taxon>Perkinsidae</taxon>
        <taxon>Perkinsus</taxon>
    </lineage>
</organism>
<feature type="compositionally biased region" description="Basic and acidic residues" evidence="5">
    <location>
        <begin position="444"/>
        <end position="454"/>
    </location>
</feature>
<evidence type="ECO:0000313" key="7">
    <source>
        <dbReference type="EMBL" id="KAF4692199.1"/>
    </source>
</evidence>
<comment type="similarity">
    <text evidence="1">Belongs to the peptidase A1 family.</text>
</comment>
<dbReference type="Proteomes" id="UP000541610">
    <property type="component" value="Unassembled WGS sequence"/>
</dbReference>
<feature type="domain" description="Peptidase A1" evidence="6">
    <location>
        <begin position="411"/>
        <end position="791"/>
    </location>
</feature>
<protein>
    <recommendedName>
        <fullName evidence="6">Peptidase A1 domain-containing protein</fullName>
    </recommendedName>
</protein>
<evidence type="ECO:0000259" key="6">
    <source>
        <dbReference type="PROSITE" id="PS51767"/>
    </source>
</evidence>
<proteinExistence type="inferred from homology"/>
<keyword evidence="3" id="KW-0064">Aspartyl protease</keyword>
<feature type="compositionally biased region" description="Polar residues" evidence="5">
    <location>
        <begin position="420"/>
        <end position="435"/>
    </location>
</feature>
<dbReference type="InterPro" id="IPR001461">
    <property type="entry name" value="Aspartic_peptidase_A1"/>
</dbReference>
<dbReference type="InterPro" id="IPR033121">
    <property type="entry name" value="PEPTIDASE_A1"/>
</dbReference>
<keyword evidence="4" id="KW-0378">Hydrolase</keyword>
<dbReference type="InterPro" id="IPR001969">
    <property type="entry name" value="Aspartic_peptidase_AS"/>
</dbReference>
<evidence type="ECO:0000256" key="1">
    <source>
        <dbReference type="ARBA" id="ARBA00007447"/>
    </source>
</evidence>